<feature type="compositionally biased region" description="Basic and acidic residues" evidence="1">
    <location>
        <begin position="177"/>
        <end position="187"/>
    </location>
</feature>
<keyword evidence="3" id="KW-1185">Reference proteome</keyword>
<feature type="region of interest" description="Disordered" evidence="1">
    <location>
        <begin position="54"/>
        <end position="80"/>
    </location>
</feature>
<name>A0A6A6XCT8_9PLEO</name>
<feature type="region of interest" description="Disordered" evidence="1">
    <location>
        <begin position="152"/>
        <end position="259"/>
    </location>
</feature>
<sequence>MTVAETMWSTAPDKEGGQEGVGGATMLARPGIPNMPCAPPRPGADELVWPRSEWKGDEKGTGAGAANNGRGQRAHTHTQAGGGWESWFAMNAGAANEARAQGALTHGAIVTTTAAAARCSIAAGTRVQSRSIHCRRPQSVATHPARPVAVPLGVQRTPNLAKHVSPPCLRTLDDEDSSRRSGHEYSRASEGPTRLCRSDGRVERDRGRRVRHVSNWTDRCSVDGQADEQTSRRPDEQTGRRPNNPPSSQPNNQPTSLPA</sequence>
<organism evidence="2 3">
    <name type="scientific">Melanomma pulvis-pyrius CBS 109.77</name>
    <dbReference type="NCBI Taxonomy" id="1314802"/>
    <lineage>
        <taxon>Eukaryota</taxon>
        <taxon>Fungi</taxon>
        <taxon>Dikarya</taxon>
        <taxon>Ascomycota</taxon>
        <taxon>Pezizomycotina</taxon>
        <taxon>Dothideomycetes</taxon>
        <taxon>Pleosporomycetidae</taxon>
        <taxon>Pleosporales</taxon>
        <taxon>Melanommataceae</taxon>
        <taxon>Melanomma</taxon>
    </lineage>
</organism>
<gene>
    <name evidence="2" type="ORF">K505DRAFT_417740</name>
</gene>
<protein>
    <submittedName>
        <fullName evidence="2">Uncharacterized protein</fullName>
    </submittedName>
</protein>
<feature type="region of interest" description="Disordered" evidence="1">
    <location>
        <begin position="1"/>
        <end position="22"/>
    </location>
</feature>
<accession>A0A6A6XCT8</accession>
<dbReference type="EMBL" id="MU001924">
    <property type="protein sequence ID" value="KAF2793507.1"/>
    <property type="molecule type" value="Genomic_DNA"/>
</dbReference>
<feature type="compositionally biased region" description="Basic and acidic residues" evidence="1">
    <location>
        <begin position="229"/>
        <end position="239"/>
    </location>
</feature>
<feature type="compositionally biased region" description="Low complexity" evidence="1">
    <location>
        <begin position="249"/>
        <end position="259"/>
    </location>
</feature>
<evidence type="ECO:0000313" key="2">
    <source>
        <dbReference type="EMBL" id="KAF2793507.1"/>
    </source>
</evidence>
<evidence type="ECO:0000256" key="1">
    <source>
        <dbReference type="SAM" id="MobiDB-lite"/>
    </source>
</evidence>
<feature type="compositionally biased region" description="Basic and acidic residues" evidence="1">
    <location>
        <begin position="196"/>
        <end position="206"/>
    </location>
</feature>
<evidence type="ECO:0000313" key="3">
    <source>
        <dbReference type="Proteomes" id="UP000799757"/>
    </source>
</evidence>
<reference evidence="2" key="1">
    <citation type="journal article" date="2020" name="Stud. Mycol.">
        <title>101 Dothideomycetes genomes: a test case for predicting lifestyles and emergence of pathogens.</title>
        <authorList>
            <person name="Haridas S."/>
            <person name="Albert R."/>
            <person name="Binder M."/>
            <person name="Bloem J."/>
            <person name="Labutti K."/>
            <person name="Salamov A."/>
            <person name="Andreopoulos B."/>
            <person name="Baker S."/>
            <person name="Barry K."/>
            <person name="Bills G."/>
            <person name="Bluhm B."/>
            <person name="Cannon C."/>
            <person name="Castanera R."/>
            <person name="Culley D."/>
            <person name="Daum C."/>
            <person name="Ezra D."/>
            <person name="Gonzalez J."/>
            <person name="Henrissat B."/>
            <person name="Kuo A."/>
            <person name="Liang C."/>
            <person name="Lipzen A."/>
            <person name="Lutzoni F."/>
            <person name="Magnuson J."/>
            <person name="Mondo S."/>
            <person name="Nolan M."/>
            <person name="Ohm R."/>
            <person name="Pangilinan J."/>
            <person name="Park H.-J."/>
            <person name="Ramirez L."/>
            <person name="Alfaro M."/>
            <person name="Sun H."/>
            <person name="Tritt A."/>
            <person name="Yoshinaga Y."/>
            <person name="Zwiers L.-H."/>
            <person name="Turgeon B."/>
            <person name="Goodwin S."/>
            <person name="Spatafora J."/>
            <person name="Crous P."/>
            <person name="Grigoriev I."/>
        </authorList>
    </citation>
    <scope>NUCLEOTIDE SEQUENCE</scope>
    <source>
        <strain evidence="2">CBS 109.77</strain>
    </source>
</reference>
<dbReference type="AlphaFoldDB" id="A0A6A6XCT8"/>
<proteinExistence type="predicted"/>
<dbReference type="Proteomes" id="UP000799757">
    <property type="component" value="Unassembled WGS sequence"/>
</dbReference>